<reference evidence="5 6" key="1">
    <citation type="submission" date="2015-04" db="EMBL/GenBank/DDBJ databases">
        <title>Draft genome of the roundworm Trichinella nativa.</title>
        <authorList>
            <person name="Mitreva M."/>
        </authorList>
    </citation>
    <scope>NUCLEOTIDE SEQUENCE [LARGE SCALE GENOMIC DNA]</scope>
    <source>
        <strain evidence="5 6">ISS45</strain>
    </source>
</reference>
<dbReference type="SMART" id="SM00326">
    <property type="entry name" value="SH3"/>
    <property type="match status" value="2"/>
</dbReference>
<feature type="domain" description="SH3" evidence="4">
    <location>
        <begin position="289"/>
        <end position="350"/>
    </location>
</feature>
<dbReference type="SUPFAM" id="SSF50044">
    <property type="entry name" value="SH3-domain"/>
    <property type="match status" value="2"/>
</dbReference>
<comment type="caution">
    <text evidence="5">The sequence shown here is derived from an EMBL/GenBank/DDBJ whole genome shotgun (WGS) entry which is preliminary data.</text>
</comment>
<dbReference type="GO" id="GO:0007015">
    <property type="term" value="P:actin filament organization"/>
    <property type="evidence" value="ECO:0007669"/>
    <property type="project" value="TreeGrafter"/>
</dbReference>
<evidence type="ECO:0000259" key="4">
    <source>
        <dbReference type="PROSITE" id="PS50002"/>
    </source>
</evidence>
<feature type="domain" description="SH3" evidence="4">
    <location>
        <begin position="142"/>
        <end position="201"/>
    </location>
</feature>
<dbReference type="Gene3D" id="2.30.30.40">
    <property type="entry name" value="SH3 Domains"/>
    <property type="match status" value="2"/>
</dbReference>
<feature type="compositionally biased region" description="Basic and acidic residues" evidence="3">
    <location>
        <begin position="264"/>
        <end position="283"/>
    </location>
</feature>
<sequence>LFQAGDASLCSPKVGNVASLVRRISSELKSKSNAPSDRCRKTAAEVVAIQAFRWMLNEKIPLCIFFFSSSMKAFPLGDVIIVVVMRVKIAFPIGNLLVFFASFFYNSCIKMCCSIIIGCSSIVDDCLCKVEKFLLHICVSDFRGRRLRVVQSYTPVNEDELRLEVNDLVEMIGDEEDGWYKARLNGKTGMVPASHVKPLDVLSSQIRHHDHNVDPSNLASDSSDTSVSEIQPKKIHGVGFGNIFAANDGKFGLKSTKYVAGMAETKRPLDTKEDQQQPKKPVEEQSDNLSKVYVKANYCYEAENDDELTLQVGDIVAVLKKDCEDPGWWYGELNGKRGVFPDNFVSPISAEEALKKWAPPVVPVKPAKPNALTTSSGSSTTADVGSNGTKLTKGGNLIDQAPGRLIIAGKSQQIAPSDEAVKIKKDVKSETPTGILEKHDKGGVFRLSLLSKSKVAKNTESDVTPVKTELDGHKIETVERDSVETPSSKISQLITSRPKMNNKRLPSSAFVQGMVESACVLPPATAVQSSVKTGHVANKKGSNDGQLENGNVKDELLALQTAFTEFSTKLMDRIEQLEKRIVRLENSTNIK</sequence>
<evidence type="ECO:0000256" key="2">
    <source>
        <dbReference type="PROSITE-ProRule" id="PRU00192"/>
    </source>
</evidence>
<dbReference type="PANTHER" id="PTHR14167">
    <property type="entry name" value="SH3 DOMAIN-CONTAINING"/>
    <property type="match status" value="1"/>
</dbReference>
<protein>
    <submittedName>
        <fullName evidence="5">SH3 domain protein</fullName>
    </submittedName>
</protein>
<accession>A0A1Y3E9U7</accession>
<dbReference type="InterPro" id="IPR001452">
    <property type="entry name" value="SH3_domain"/>
</dbReference>
<dbReference type="InterPro" id="IPR050384">
    <property type="entry name" value="Endophilin_SH3RF"/>
</dbReference>
<evidence type="ECO:0000256" key="3">
    <source>
        <dbReference type="SAM" id="MobiDB-lite"/>
    </source>
</evidence>
<feature type="compositionally biased region" description="Low complexity" evidence="3">
    <location>
        <begin position="368"/>
        <end position="381"/>
    </location>
</feature>
<proteinExistence type="predicted"/>
<dbReference type="AlphaFoldDB" id="A0A1Y3E9U7"/>
<dbReference type="CDD" id="cd11875">
    <property type="entry name" value="SH3_CD2AP-like_3"/>
    <property type="match status" value="1"/>
</dbReference>
<dbReference type="Proteomes" id="UP000243006">
    <property type="component" value="Unassembled WGS sequence"/>
</dbReference>
<dbReference type="Pfam" id="PF07653">
    <property type="entry name" value="SH3_2"/>
    <property type="match status" value="1"/>
</dbReference>
<dbReference type="Pfam" id="PF14604">
    <property type="entry name" value="SH3_9"/>
    <property type="match status" value="1"/>
</dbReference>
<evidence type="ECO:0000313" key="5">
    <source>
        <dbReference type="EMBL" id="OUC40627.1"/>
    </source>
</evidence>
<evidence type="ECO:0000313" key="6">
    <source>
        <dbReference type="Proteomes" id="UP000243006"/>
    </source>
</evidence>
<feature type="region of interest" description="Disordered" evidence="3">
    <location>
        <begin position="264"/>
        <end position="287"/>
    </location>
</feature>
<keyword evidence="1 2" id="KW-0728">SH3 domain</keyword>
<dbReference type="EMBL" id="LVZM01022586">
    <property type="protein sequence ID" value="OUC40627.1"/>
    <property type="molecule type" value="Genomic_DNA"/>
</dbReference>
<gene>
    <name evidence="5" type="ORF">D917_03940</name>
</gene>
<evidence type="ECO:0000256" key="1">
    <source>
        <dbReference type="ARBA" id="ARBA00022443"/>
    </source>
</evidence>
<dbReference type="FunFam" id="2.30.30.40:FF:000072">
    <property type="entry name" value="Unconventional Myosin IB"/>
    <property type="match status" value="1"/>
</dbReference>
<feature type="non-terminal residue" evidence="5">
    <location>
        <position position="1"/>
    </location>
</feature>
<dbReference type="GO" id="GO:0016477">
    <property type="term" value="P:cell migration"/>
    <property type="evidence" value="ECO:0007669"/>
    <property type="project" value="TreeGrafter"/>
</dbReference>
<feature type="region of interest" description="Disordered" evidence="3">
    <location>
        <begin position="368"/>
        <end position="396"/>
    </location>
</feature>
<dbReference type="PRINTS" id="PR00452">
    <property type="entry name" value="SH3DOMAIN"/>
</dbReference>
<dbReference type="InterPro" id="IPR036028">
    <property type="entry name" value="SH3-like_dom_sf"/>
</dbReference>
<organism evidence="5 6">
    <name type="scientific">Trichinella nativa</name>
    <dbReference type="NCBI Taxonomy" id="6335"/>
    <lineage>
        <taxon>Eukaryota</taxon>
        <taxon>Metazoa</taxon>
        <taxon>Ecdysozoa</taxon>
        <taxon>Nematoda</taxon>
        <taxon>Enoplea</taxon>
        <taxon>Dorylaimia</taxon>
        <taxon>Trichinellida</taxon>
        <taxon>Trichinellidae</taxon>
        <taxon>Trichinella</taxon>
    </lineage>
</organism>
<name>A0A1Y3E9U7_9BILA</name>
<dbReference type="GO" id="GO:0016192">
    <property type="term" value="P:vesicle-mediated transport"/>
    <property type="evidence" value="ECO:0007669"/>
    <property type="project" value="UniProtKB-ARBA"/>
</dbReference>
<dbReference type="PANTHER" id="PTHR14167:SF92">
    <property type="entry name" value="CIN85 AND CD2AP RELATED, ISOFORM J"/>
    <property type="match status" value="1"/>
</dbReference>
<dbReference type="PROSITE" id="PS50002">
    <property type="entry name" value="SH3"/>
    <property type="match status" value="2"/>
</dbReference>